<keyword evidence="5" id="KW-1185">Reference proteome</keyword>
<reference evidence="4" key="1">
    <citation type="submission" date="2022-07" db="EMBL/GenBank/DDBJ databases">
        <authorList>
            <person name="Trinca V."/>
            <person name="Uliana J.V.C."/>
            <person name="Torres T.T."/>
            <person name="Ward R.J."/>
            <person name="Monesi N."/>
        </authorList>
    </citation>
    <scope>NUCLEOTIDE SEQUENCE</scope>
    <source>
        <strain evidence="4">HSMRA1968</strain>
        <tissue evidence="4">Whole embryos</tissue>
    </source>
</reference>
<feature type="domain" description="Transposase IS110-like N-terminal" evidence="2">
    <location>
        <begin position="6"/>
        <end position="146"/>
    </location>
</feature>
<organism evidence="4 5">
    <name type="scientific">Pseudolycoriella hygida</name>
    <dbReference type="NCBI Taxonomy" id="35572"/>
    <lineage>
        <taxon>Eukaryota</taxon>
        <taxon>Metazoa</taxon>
        <taxon>Ecdysozoa</taxon>
        <taxon>Arthropoda</taxon>
        <taxon>Hexapoda</taxon>
        <taxon>Insecta</taxon>
        <taxon>Pterygota</taxon>
        <taxon>Neoptera</taxon>
        <taxon>Endopterygota</taxon>
        <taxon>Diptera</taxon>
        <taxon>Nematocera</taxon>
        <taxon>Sciaroidea</taxon>
        <taxon>Sciaridae</taxon>
        <taxon>Pseudolycoriella</taxon>
    </lineage>
</organism>
<dbReference type="GO" id="GO:0004803">
    <property type="term" value="F:transposase activity"/>
    <property type="evidence" value="ECO:0007669"/>
    <property type="project" value="InterPro"/>
</dbReference>
<dbReference type="NCBIfam" id="NF033542">
    <property type="entry name" value="transpos_IS110"/>
    <property type="match status" value="1"/>
</dbReference>
<evidence type="ECO:0000256" key="1">
    <source>
        <dbReference type="SAM" id="Coils"/>
    </source>
</evidence>
<dbReference type="Proteomes" id="UP001151699">
    <property type="component" value="Chromosome A"/>
</dbReference>
<dbReference type="OrthoDB" id="8116317at2759"/>
<dbReference type="InterPro" id="IPR002525">
    <property type="entry name" value="Transp_IS110-like_N"/>
</dbReference>
<sequence>MEVTTIGIDIAKRIFQIHGVDKNGKTILKKKLMREQVLTFMANVPTCLVGMEACGGSSYWARELTKLGHTVKLIAPQFVKPYVKTNKNDQADSEAICEAVARPNMRFVPIKTVEQQDILFIHRVRQRLVKNRTALANEIRGLLHEFGFVIPQGINKIMTKLTEILDEGNLSQLSYRTFSELKEEFLENDKKIKELEQRLKIIVSQYSNHQQLMMIPGIGLITATALIASIGNASCFENGRQLSAWLGLVPRQHSSGGKDKLLGISKRGDIYLRTLLIQGARAVLNSKIRFTTEEQKSKKDYSKFTEWMFNLSERNGHNKTIVAVANKLARVVFAVLSSGNDYTESKVCS</sequence>
<dbReference type="InterPro" id="IPR047650">
    <property type="entry name" value="Transpos_IS110"/>
</dbReference>
<dbReference type="PANTHER" id="PTHR33055:SF3">
    <property type="entry name" value="PUTATIVE TRANSPOSASE FOR IS117-RELATED"/>
    <property type="match status" value="1"/>
</dbReference>
<evidence type="ECO:0000313" key="4">
    <source>
        <dbReference type="EMBL" id="KAJ6645093.1"/>
    </source>
</evidence>
<dbReference type="GO" id="GO:0006313">
    <property type="term" value="P:DNA transposition"/>
    <property type="evidence" value="ECO:0007669"/>
    <property type="project" value="InterPro"/>
</dbReference>
<dbReference type="InterPro" id="IPR003346">
    <property type="entry name" value="Transposase_20"/>
</dbReference>
<evidence type="ECO:0000259" key="2">
    <source>
        <dbReference type="Pfam" id="PF01548"/>
    </source>
</evidence>
<gene>
    <name evidence="4" type="ORF">Bhyg_00294</name>
</gene>
<comment type="caution">
    <text evidence="4">The sequence shown here is derived from an EMBL/GenBank/DDBJ whole genome shotgun (WGS) entry which is preliminary data.</text>
</comment>
<evidence type="ECO:0000313" key="5">
    <source>
        <dbReference type="Proteomes" id="UP001151699"/>
    </source>
</evidence>
<feature type="domain" description="Transposase IS116/IS110/IS902 C-terminal" evidence="3">
    <location>
        <begin position="210"/>
        <end position="286"/>
    </location>
</feature>
<protein>
    <submittedName>
        <fullName evidence="4">Family 20 transposase</fullName>
    </submittedName>
</protein>
<dbReference type="Pfam" id="PF01548">
    <property type="entry name" value="DEDD_Tnp_IS110"/>
    <property type="match status" value="1"/>
</dbReference>
<evidence type="ECO:0000259" key="3">
    <source>
        <dbReference type="Pfam" id="PF02371"/>
    </source>
</evidence>
<accession>A0A9Q0N7C8</accession>
<dbReference type="Pfam" id="PF02371">
    <property type="entry name" value="Transposase_20"/>
    <property type="match status" value="1"/>
</dbReference>
<dbReference type="GO" id="GO:0003677">
    <property type="term" value="F:DNA binding"/>
    <property type="evidence" value="ECO:0007669"/>
    <property type="project" value="InterPro"/>
</dbReference>
<name>A0A9Q0N7C8_9DIPT</name>
<dbReference type="AlphaFoldDB" id="A0A9Q0N7C8"/>
<keyword evidence="1" id="KW-0175">Coiled coil</keyword>
<feature type="coiled-coil region" evidence="1">
    <location>
        <begin position="178"/>
        <end position="212"/>
    </location>
</feature>
<proteinExistence type="predicted"/>
<dbReference type="EMBL" id="WJQU01000001">
    <property type="protein sequence ID" value="KAJ6645093.1"/>
    <property type="molecule type" value="Genomic_DNA"/>
</dbReference>
<dbReference type="PANTHER" id="PTHR33055">
    <property type="entry name" value="TRANSPOSASE FOR INSERTION SEQUENCE ELEMENT IS1111A"/>
    <property type="match status" value="1"/>
</dbReference>